<evidence type="ECO:0000259" key="2">
    <source>
        <dbReference type="Pfam" id="PF01471"/>
    </source>
</evidence>
<dbReference type="InterPro" id="IPR036365">
    <property type="entry name" value="PGBD-like_sf"/>
</dbReference>
<dbReference type="GO" id="GO:0008933">
    <property type="term" value="F:peptidoglycan lytic transglycosylase activity"/>
    <property type="evidence" value="ECO:0007669"/>
    <property type="project" value="TreeGrafter"/>
</dbReference>
<dbReference type="InterPro" id="IPR011970">
    <property type="entry name" value="MltB_2"/>
</dbReference>
<feature type="chain" id="PRO_5001817419" evidence="1">
    <location>
        <begin position="27"/>
        <end position="420"/>
    </location>
</feature>
<reference evidence="4 5" key="1">
    <citation type="submission" date="2014-03" db="EMBL/GenBank/DDBJ databases">
        <title>Genome of Paenirhodobacter enshiensis DW2-9.</title>
        <authorList>
            <person name="Wang D."/>
            <person name="Wang G."/>
        </authorList>
    </citation>
    <scope>NUCLEOTIDE SEQUENCE [LARGE SCALE GENOMIC DNA]</scope>
    <source>
        <strain evidence="4 5">DW2-9</strain>
    </source>
</reference>
<keyword evidence="1" id="KW-0732">Signal</keyword>
<dbReference type="Gene3D" id="1.10.530.10">
    <property type="match status" value="1"/>
</dbReference>
<dbReference type="SUPFAM" id="SSF53955">
    <property type="entry name" value="Lysozyme-like"/>
    <property type="match status" value="1"/>
</dbReference>
<dbReference type="GO" id="GO:0009253">
    <property type="term" value="P:peptidoglycan catabolic process"/>
    <property type="evidence" value="ECO:0007669"/>
    <property type="project" value="TreeGrafter"/>
</dbReference>
<dbReference type="PROSITE" id="PS51257">
    <property type="entry name" value="PROKAR_LIPOPROTEIN"/>
    <property type="match status" value="1"/>
</dbReference>
<evidence type="ECO:0000313" key="5">
    <source>
        <dbReference type="Proteomes" id="UP000028824"/>
    </source>
</evidence>
<dbReference type="eggNOG" id="COG3409">
    <property type="taxonomic scope" value="Bacteria"/>
</dbReference>
<dbReference type="InterPro" id="IPR036366">
    <property type="entry name" value="PGBDSf"/>
</dbReference>
<dbReference type="OrthoDB" id="9808544at2"/>
<organism evidence="4 5">
    <name type="scientific">Paenirhodobacter enshiensis</name>
    <dbReference type="NCBI Taxonomy" id="1105367"/>
    <lineage>
        <taxon>Bacteria</taxon>
        <taxon>Pseudomonadati</taxon>
        <taxon>Pseudomonadota</taxon>
        <taxon>Alphaproteobacteria</taxon>
        <taxon>Rhodobacterales</taxon>
        <taxon>Rhodobacter group</taxon>
        <taxon>Paenirhodobacter</taxon>
    </lineage>
</organism>
<dbReference type="Pfam" id="PF13406">
    <property type="entry name" value="SLT_2"/>
    <property type="match status" value="1"/>
</dbReference>
<dbReference type="Proteomes" id="UP000028824">
    <property type="component" value="Unassembled WGS sequence"/>
</dbReference>
<dbReference type="RefSeq" id="WP_036635523.1">
    <property type="nucleotide sequence ID" value="NZ_JFZB01000005.1"/>
</dbReference>
<protein>
    <submittedName>
        <fullName evidence="4">Murein transglycosylase</fullName>
    </submittedName>
</protein>
<evidence type="ECO:0000256" key="1">
    <source>
        <dbReference type="SAM" id="SignalP"/>
    </source>
</evidence>
<feature type="domain" description="Peptidoglycan binding-like" evidence="2">
    <location>
        <begin position="367"/>
        <end position="417"/>
    </location>
</feature>
<evidence type="ECO:0000313" key="4">
    <source>
        <dbReference type="EMBL" id="KFI28982.1"/>
    </source>
</evidence>
<name>A0A086Y3Y2_9RHOB</name>
<dbReference type="EMBL" id="JFZB01000005">
    <property type="protein sequence ID" value="KFI28982.1"/>
    <property type="molecule type" value="Genomic_DNA"/>
</dbReference>
<comment type="caution">
    <text evidence="4">The sequence shown here is derived from an EMBL/GenBank/DDBJ whole genome shotgun (WGS) entry which is preliminary data.</text>
</comment>
<dbReference type="AlphaFoldDB" id="A0A086Y3Y2"/>
<dbReference type="FunFam" id="1.10.8.350:FF:000001">
    <property type="entry name" value="Lytic murein transglycosylase B"/>
    <property type="match status" value="1"/>
</dbReference>
<dbReference type="NCBIfam" id="TIGR02283">
    <property type="entry name" value="MltB_2"/>
    <property type="match status" value="1"/>
</dbReference>
<dbReference type="SUPFAM" id="SSF47090">
    <property type="entry name" value="PGBD-like"/>
    <property type="match status" value="1"/>
</dbReference>
<dbReference type="CDD" id="cd13399">
    <property type="entry name" value="Slt35-like"/>
    <property type="match status" value="1"/>
</dbReference>
<keyword evidence="5" id="KW-1185">Reference proteome</keyword>
<dbReference type="Pfam" id="PF01471">
    <property type="entry name" value="PG_binding_1"/>
    <property type="match status" value="1"/>
</dbReference>
<dbReference type="InterPro" id="IPR023346">
    <property type="entry name" value="Lysozyme-like_dom_sf"/>
</dbReference>
<evidence type="ECO:0000259" key="3">
    <source>
        <dbReference type="Pfam" id="PF13406"/>
    </source>
</evidence>
<dbReference type="STRING" id="1105367.CG50_12380"/>
<dbReference type="InterPro" id="IPR031304">
    <property type="entry name" value="SLT_2"/>
</dbReference>
<feature type="domain" description="Transglycosylase SLT" evidence="3">
    <location>
        <begin position="50"/>
        <end position="341"/>
    </location>
</feature>
<feature type="signal peptide" evidence="1">
    <location>
        <begin position="1"/>
        <end position="26"/>
    </location>
</feature>
<dbReference type="InterPro" id="IPR043426">
    <property type="entry name" value="MltB-like"/>
</dbReference>
<dbReference type="PANTHER" id="PTHR30163:SF8">
    <property type="entry name" value="LYTIC MUREIN TRANSGLYCOSYLASE"/>
    <property type="match status" value="1"/>
</dbReference>
<sequence>MRRAVKILSPTLLALALAACSSPAQHYRGPSGSAAPDAIPAADPAHEAGMENWLVSFKPRAMQAGISDRTWQRATAIIRYNPKVIERDRYQAEFTKPIWEYLDSAVSETRIANGRQALRDNAAALAAIEAQYGVEKEVVVAVWGMESNYGKNRGKTLILPALATLSYDGRRGAFFQTQFLDALRIIQDGDTDPMHLTGSWAGAMGHTQFMPSSFLQYAVDFNGDGRRDIWSDDPTDALASTAAYLARSGWRKGQPWGVEVTLPANFDYGQAGKKIKRSPADWAAMGVRAAQGGTVPDYGPASILLPAGANGPAVMIFGNFTAISRYNAADSYVMGVGMLSDALRGRPGLVHPWPRDGRALTIAEKSEAQRHLTAQGYDTQGTDGKVGQNTIDALIDWQKARGHRPDGYLTLNMLQKLREG</sequence>
<dbReference type="PANTHER" id="PTHR30163">
    <property type="entry name" value="MEMBRANE-BOUND LYTIC MUREIN TRANSGLYCOSYLASE B"/>
    <property type="match status" value="1"/>
</dbReference>
<dbReference type="Gene3D" id="1.10.101.10">
    <property type="entry name" value="PGBD-like superfamily/PGBD"/>
    <property type="match status" value="1"/>
</dbReference>
<dbReference type="Gene3D" id="1.10.8.350">
    <property type="entry name" value="Bacterial muramidase"/>
    <property type="match status" value="1"/>
</dbReference>
<dbReference type="InterPro" id="IPR002477">
    <property type="entry name" value="Peptidoglycan-bd-like"/>
</dbReference>
<dbReference type="eggNOG" id="COG2951">
    <property type="taxonomic scope" value="Bacteria"/>
</dbReference>
<proteinExistence type="predicted"/>
<accession>A0A086Y3Y2</accession>
<gene>
    <name evidence="4" type="ORF">CG50_12380</name>
</gene>